<proteinExistence type="predicted"/>
<evidence type="ECO:0000313" key="2">
    <source>
        <dbReference type="Proteomes" id="UP001162060"/>
    </source>
</evidence>
<dbReference type="Proteomes" id="UP001162060">
    <property type="component" value="Unassembled WGS sequence"/>
</dbReference>
<reference evidence="1" key="1">
    <citation type="submission" date="2024-01" db="EMBL/GenBank/DDBJ databases">
        <authorList>
            <person name="Webb A."/>
        </authorList>
    </citation>
    <scope>NUCLEOTIDE SEQUENCE</scope>
    <source>
        <strain evidence="1">Pm1</strain>
    </source>
</reference>
<gene>
    <name evidence="1" type="ORF">PM001_LOCUS15441</name>
</gene>
<name>A0AAV1U6D9_9STRA</name>
<comment type="caution">
    <text evidence="1">The sequence shown here is derived from an EMBL/GenBank/DDBJ whole genome shotgun (WGS) entry which is preliminary data.</text>
</comment>
<organism evidence="1 2">
    <name type="scientific">Peronospora matthiolae</name>
    <dbReference type="NCBI Taxonomy" id="2874970"/>
    <lineage>
        <taxon>Eukaryota</taxon>
        <taxon>Sar</taxon>
        <taxon>Stramenopiles</taxon>
        <taxon>Oomycota</taxon>
        <taxon>Peronosporomycetes</taxon>
        <taxon>Peronosporales</taxon>
        <taxon>Peronosporaceae</taxon>
        <taxon>Peronospora</taxon>
    </lineage>
</organism>
<evidence type="ECO:0000313" key="1">
    <source>
        <dbReference type="EMBL" id="CAK7930291.1"/>
    </source>
</evidence>
<protein>
    <submittedName>
        <fullName evidence="1">Uncharacterized protein</fullName>
    </submittedName>
</protein>
<accession>A0AAV1U6D9</accession>
<dbReference type="AlphaFoldDB" id="A0AAV1U6D9"/>
<sequence>MPSAAKAAGSAAMRIRSVADEAKDLIAARDDLPAASLY</sequence>
<dbReference type="EMBL" id="CAKLBY020000166">
    <property type="protein sequence ID" value="CAK7930291.1"/>
    <property type="molecule type" value="Genomic_DNA"/>
</dbReference>